<evidence type="ECO:0000256" key="6">
    <source>
        <dbReference type="ARBA" id="ARBA00023136"/>
    </source>
</evidence>
<dbReference type="PROSITE" id="PS50928">
    <property type="entry name" value="ABC_TM1"/>
    <property type="match status" value="1"/>
</dbReference>
<organism evidence="9 10">
    <name type="scientific">Shouchella hunanensis</name>
    <dbReference type="NCBI Taxonomy" id="766894"/>
    <lineage>
        <taxon>Bacteria</taxon>
        <taxon>Bacillati</taxon>
        <taxon>Bacillota</taxon>
        <taxon>Bacilli</taxon>
        <taxon>Bacillales</taxon>
        <taxon>Bacillaceae</taxon>
        <taxon>Shouchella</taxon>
    </lineage>
</organism>
<feature type="transmembrane region" description="Helical" evidence="7">
    <location>
        <begin position="169"/>
        <end position="192"/>
    </location>
</feature>
<feature type="transmembrane region" description="Helical" evidence="7">
    <location>
        <begin position="213"/>
        <end position="238"/>
    </location>
</feature>
<evidence type="ECO:0000256" key="5">
    <source>
        <dbReference type="ARBA" id="ARBA00022989"/>
    </source>
</evidence>
<evidence type="ECO:0000313" key="9">
    <source>
        <dbReference type="EMBL" id="WDF05373.1"/>
    </source>
</evidence>
<evidence type="ECO:0000256" key="3">
    <source>
        <dbReference type="ARBA" id="ARBA00022475"/>
    </source>
</evidence>
<keyword evidence="2 7" id="KW-0813">Transport</keyword>
<feature type="transmembrane region" description="Helical" evidence="7">
    <location>
        <begin position="135"/>
        <end position="157"/>
    </location>
</feature>
<accession>A0ABY7W9J8</accession>
<evidence type="ECO:0000313" key="10">
    <source>
        <dbReference type="Proteomes" id="UP001215143"/>
    </source>
</evidence>
<gene>
    <name evidence="9" type="ORF">PQ477_07925</name>
</gene>
<dbReference type="RefSeq" id="WP_144557387.1">
    <property type="nucleotide sequence ID" value="NZ_CP117834.1"/>
</dbReference>
<dbReference type="Gene3D" id="1.10.3720.10">
    <property type="entry name" value="MetI-like"/>
    <property type="match status" value="1"/>
</dbReference>
<feature type="transmembrane region" description="Helical" evidence="7">
    <location>
        <begin position="283"/>
        <end position="302"/>
    </location>
</feature>
<evidence type="ECO:0000256" key="4">
    <source>
        <dbReference type="ARBA" id="ARBA00022692"/>
    </source>
</evidence>
<evidence type="ECO:0000256" key="1">
    <source>
        <dbReference type="ARBA" id="ARBA00004651"/>
    </source>
</evidence>
<evidence type="ECO:0000259" key="8">
    <source>
        <dbReference type="PROSITE" id="PS50928"/>
    </source>
</evidence>
<evidence type="ECO:0000256" key="2">
    <source>
        <dbReference type="ARBA" id="ARBA00022448"/>
    </source>
</evidence>
<keyword evidence="6 7" id="KW-0472">Membrane</keyword>
<dbReference type="InterPro" id="IPR000515">
    <property type="entry name" value="MetI-like"/>
</dbReference>
<sequence>MNIQTKKVKKKRSIVGFTKIRKLLIGSQDNSGFILKILVYSLLVAIGYVYLFPVLYMGVFSFKRLDDLLNPLVTWIPTGLYWENFSRALEVLNFWPTLWQTLYVTVLPAAIQTGVAAVVGYGFARFSFPFKKTLFALVLVTFIIPPQVTLIPRYVFFNDLGLLGSIQSFLLPALFAQGINSAIFILIFYQFFRLLPDSLEEAAQLDGAGNVRIFLTIALPMAVPAMIISFLFSLVWYWNETGLAAIYFGNSLTTLPLELQRFSIVYEQMYGGEGSFDFINEGIQMAGTLITILPLLIIYFIAQRWFVEGVDRSGIAGE</sequence>
<dbReference type="Pfam" id="PF00528">
    <property type="entry name" value="BPD_transp_1"/>
    <property type="match status" value="1"/>
</dbReference>
<keyword evidence="3" id="KW-1003">Cell membrane</keyword>
<evidence type="ECO:0000256" key="7">
    <source>
        <dbReference type="RuleBase" id="RU363032"/>
    </source>
</evidence>
<feature type="transmembrane region" description="Helical" evidence="7">
    <location>
        <begin position="37"/>
        <end position="62"/>
    </location>
</feature>
<dbReference type="PANTHER" id="PTHR43744">
    <property type="entry name" value="ABC TRANSPORTER PERMEASE PROTEIN MG189-RELATED-RELATED"/>
    <property type="match status" value="1"/>
</dbReference>
<protein>
    <submittedName>
        <fullName evidence="9">Carbohydrate ABC transporter permease</fullName>
    </submittedName>
</protein>
<keyword evidence="4 7" id="KW-0812">Transmembrane</keyword>
<dbReference type="PANTHER" id="PTHR43744:SF8">
    <property type="entry name" value="SN-GLYCEROL-3-PHOSPHATE TRANSPORT SYSTEM PERMEASE PROTEIN UGPE"/>
    <property type="match status" value="1"/>
</dbReference>
<dbReference type="CDD" id="cd06261">
    <property type="entry name" value="TM_PBP2"/>
    <property type="match status" value="1"/>
</dbReference>
<dbReference type="SUPFAM" id="SSF161098">
    <property type="entry name" value="MetI-like"/>
    <property type="match status" value="1"/>
</dbReference>
<reference evidence="9 10" key="1">
    <citation type="submission" date="2023-02" db="EMBL/GenBank/DDBJ databases">
        <authorList>
            <person name="Liu G."/>
        </authorList>
    </citation>
    <scope>NUCLEOTIDE SEQUENCE [LARGE SCALE GENOMIC DNA]</scope>
    <source>
        <strain evidence="9 10">DSM 23008</strain>
    </source>
</reference>
<keyword evidence="10" id="KW-1185">Reference proteome</keyword>
<dbReference type="EMBL" id="CP117834">
    <property type="protein sequence ID" value="WDF05373.1"/>
    <property type="molecule type" value="Genomic_DNA"/>
</dbReference>
<dbReference type="Proteomes" id="UP001215143">
    <property type="component" value="Chromosome"/>
</dbReference>
<proteinExistence type="inferred from homology"/>
<feature type="transmembrane region" description="Helical" evidence="7">
    <location>
        <begin position="102"/>
        <end position="123"/>
    </location>
</feature>
<comment type="subcellular location">
    <subcellularLocation>
        <location evidence="1 7">Cell membrane</location>
        <topology evidence="1 7">Multi-pass membrane protein</topology>
    </subcellularLocation>
</comment>
<dbReference type="InterPro" id="IPR035906">
    <property type="entry name" value="MetI-like_sf"/>
</dbReference>
<comment type="similarity">
    <text evidence="7">Belongs to the binding-protein-dependent transport system permease family.</text>
</comment>
<feature type="domain" description="ABC transmembrane type-1" evidence="8">
    <location>
        <begin position="98"/>
        <end position="302"/>
    </location>
</feature>
<keyword evidence="5 7" id="KW-1133">Transmembrane helix</keyword>
<name>A0ABY7W9J8_9BACI</name>